<name>A0A183HAP4_9BILA</name>
<evidence type="ECO:0000313" key="1">
    <source>
        <dbReference type="EMBL" id="VDO40320.1"/>
    </source>
</evidence>
<dbReference type="Proteomes" id="UP000267606">
    <property type="component" value="Unassembled WGS sequence"/>
</dbReference>
<sequence length="101" mass="11705">MSRKLQPAVLIATIDPTRSNTSGSNSILQQHLHRISTNDRFIIHRRFPRTVRKTKLRVRLGGVTIAISRKLRLASKNWKNCRSGSEIRFLQLRAIFLMILK</sequence>
<dbReference type="AlphaFoldDB" id="A0A183HAP4"/>
<keyword evidence="2" id="KW-1185">Reference proteome</keyword>
<gene>
    <name evidence="1" type="ORF">OFLC_LOCUS4556</name>
</gene>
<protein>
    <submittedName>
        <fullName evidence="3">Secreted protein</fullName>
    </submittedName>
</protein>
<reference evidence="1 2" key="2">
    <citation type="submission" date="2018-11" db="EMBL/GenBank/DDBJ databases">
        <authorList>
            <consortium name="Pathogen Informatics"/>
        </authorList>
    </citation>
    <scope>NUCLEOTIDE SEQUENCE [LARGE SCALE GENOMIC DNA]</scope>
</reference>
<evidence type="ECO:0000313" key="3">
    <source>
        <dbReference type="WBParaSite" id="OFLC_0000455501-mRNA-1"/>
    </source>
</evidence>
<organism evidence="3">
    <name type="scientific">Onchocerca flexuosa</name>
    <dbReference type="NCBI Taxonomy" id="387005"/>
    <lineage>
        <taxon>Eukaryota</taxon>
        <taxon>Metazoa</taxon>
        <taxon>Ecdysozoa</taxon>
        <taxon>Nematoda</taxon>
        <taxon>Chromadorea</taxon>
        <taxon>Rhabditida</taxon>
        <taxon>Spirurina</taxon>
        <taxon>Spiruromorpha</taxon>
        <taxon>Filarioidea</taxon>
        <taxon>Onchocercidae</taxon>
        <taxon>Onchocerca</taxon>
    </lineage>
</organism>
<proteinExistence type="predicted"/>
<dbReference type="EMBL" id="UZAJ01003507">
    <property type="protein sequence ID" value="VDO40320.1"/>
    <property type="molecule type" value="Genomic_DNA"/>
</dbReference>
<dbReference type="WBParaSite" id="OFLC_0000455501-mRNA-1">
    <property type="protein sequence ID" value="OFLC_0000455501-mRNA-1"/>
    <property type="gene ID" value="OFLC_0000455501"/>
</dbReference>
<reference evidence="3" key="1">
    <citation type="submission" date="2016-06" db="UniProtKB">
        <authorList>
            <consortium name="WormBaseParasite"/>
        </authorList>
    </citation>
    <scope>IDENTIFICATION</scope>
</reference>
<accession>A0A183HAP4</accession>
<evidence type="ECO:0000313" key="2">
    <source>
        <dbReference type="Proteomes" id="UP000267606"/>
    </source>
</evidence>